<reference evidence="3 4" key="1">
    <citation type="submission" date="2020-08" db="EMBL/GenBank/DDBJ databases">
        <title>Sequencing the genomes of 1000 actinobacteria strains.</title>
        <authorList>
            <person name="Klenk H.-P."/>
        </authorList>
    </citation>
    <scope>NUCLEOTIDE SEQUENCE [LARGE SCALE GENOMIC DNA]</scope>
    <source>
        <strain evidence="3 4">DSM 46659</strain>
    </source>
</reference>
<dbReference type="SMART" id="SM00093">
    <property type="entry name" value="SERPIN"/>
    <property type="match status" value="1"/>
</dbReference>
<evidence type="ECO:0000256" key="1">
    <source>
        <dbReference type="RuleBase" id="RU000411"/>
    </source>
</evidence>
<dbReference type="InterPro" id="IPR042185">
    <property type="entry name" value="Serpin_sf_2"/>
</dbReference>
<dbReference type="RefSeq" id="WP_343070445.1">
    <property type="nucleotide sequence ID" value="NZ_JACHDS010000001.1"/>
</dbReference>
<organism evidence="3 4">
    <name type="scientific">Nocardiopsis mwathae</name>
    <dbReference type="NCBI Taxonomy" id="1472723"/>
    <lineage>
        <taxon>Bacteria</taxon>
        <taxon>Bacillati</taxon>
        <taxon>Actinomycetota</taxon>
        <taxon>Actinomycetes</taxon>
        <taxon>Streptosporangiales</taxon>
        <taxon>Nocardiopsidaceae</taxon>
        <taxon>Nocardiopsis</taxon>
    </lineage>
</organism>
<evidence type="ECO:0000313" key="4">
    <source>
        <dbReference type="Proteomes" id="UP000546642"/>
    </source>
</evidence>
<dbReference type="CDD" id="cd19590">
    <property type="entry name" value="serpin_thermopin-like"/>
    <property type="match status" value="1"/>
</dbReference>
<feature type="domain" description="Serpin" evidence="2">
    <location>
        <begin position="16"/>
        <end position="357"/>
    </location>
</feature>
<comment type="caution">
    <text evidence="3">The sequence shown here is derived from an EMBL/GenBank/DDBJ whole genome shotgun (WGS) entry which is preliminary data.</text>
</comment>
<keyword evidence="4" id="KW-1185">Reference proteome</keyword>
<dbReference type="InterPro" id="IPR036186">
    <property type="entry name" value="Serpin_sf"/>
</dbReference>
<protein>
    <submittedName>
        <fullName evidence="3">Serpin B</fullName>
    </submittedName>
</protein>
<dbReference type="InterPro" id="IPR000215">
    <property type="entry name" value="Serpin_fam"/>
</dbReference>
<dbReference type="Gene3D" id="2.30.39.10">
    <property type="entry name" value="Alpha-1-antitrypsin, domain 1"/>
    <property type="match status" value="1"/>
</dbReference>
<dbReference type="AlphaFoldDB" id="A0A7W9YFP5"/>
<dbReference type="EMBL" id="JACHDS010000001">
    <property type="protein sequence ID" value="MBB6171237.1"/>
    <property type="molecule type" value="Genomic_DNA"/>
</dbReference>
<gene>
    <name evidence="3" type="ORF">HNR23_001297</name>
</gene>
<dbReference type="Pfam" id="PF00079">
    <property type="entry name" value="Serpin"/>
    <property type="match status" value="1"/>
</dbReference>
<accession>A0A7W9YFP5</accession>
<dbReference type="Gene3D" id="3.30.497.10">
    <property type="entry name" value="Antithrombin, subunit I, domain 2"/>
    <property type="match status" value="1"/>
</dbReference>
<dbReference type="Proteomes" id="UP000546642">
    <property type="component" value="Unassembled WGS sequence"/>
</dbReference>
<dbReference type="InterPro" id="IPR023796">
    <property type="entry name" value="Serpin_dom"/>
</dbReference>
<dbReference type="GO" id="GO:0005615">
    <property type="term" value="C:extracellular space"/>
    <property type="evidence" value="ECO:0007669"/>
    <property type="project" value="InterPro"/>
</dbReference>
<evidence type="ECO:0000313" key="3">
    <source>
        <dbReference type="EMBL" id="MBB6171237.1"/>
    </source>
</evidence>
<dbReference type="SUPFAM" id="SSF56574">
    <property type="entry name" value="Serpins"/>
    <property type="match status" value="1"/>
</dbReference>
<dbReference type="PANTHER" id="PTHR11461">
    <property type="entry name" value="SERINE PROTEASE INHIBITOR, SERPIN"/>
    <property type="match status" value="1"/>
</dbReference>
<dbReference type="GO" id="GO:0004867">
    <property type="term" value="F:serine-type endopeptidase inhibitor activity"/>
    <property type="evidence" value="ECO:0007669"/>
    <property type="project" value="InterPro"/>
</dbReference>
<evidence type="ECO:0000259" key="2">
    <source>
        <dbReference type="SMART" id="SM00093"/>
    </source>
</evidence>
<name>A0A7W9YFP5_9ACTN</name>
<comment type="similarity">
    <text evidence="1">Belongs to the serpin family.</text>
</comment>
<dbReference type="InterPro" id="IPR042178">
    <property type="entry name" value="Serpin_sf_1"/>
</dbReference>
<proteinExistence type="inferred from homology"/>
<dbReference type="PANTHER" id="PTHR11461:SF211">
    <property type="entry name" value="GH10112P-RELATED"/>
    <property type="match status" value="1"/>
</dbReference>
<sequence length="363" mass="38769">MAVSVSLRPDHVAFALRLHTELSAAADPAGFVWSPYSVASALGLVATGTRGATRAELTGLLGQDLSAHLAALDDAVADGPELATTTGLWVRDDVAVRPEFEADVRARPESAVHTADFGGDPEGVRTAVNSEVAKVTRGMIDELLLPGTVRTDTQAVLLNALWARLRWPDPFDPAATAPRDFHTPRGTREVPMMRRESRLPYAQADGWSMVTLGGDHDLALDVLLADRADAALTPEALKRLYRKASPTTVDLSLPRFELTHRSELNGPLADTGVRTVFTDAADLGGISARRLRIDQVIHQAVLRVDEKGAEGAAATAVMVALAAAFPARPVVFTADRPFTVILRRRSAILFLGHVADPQDPGPA</sequence>